<keyword evidence="1" id="KW-0472">Membrane</keyword>
<proteinExistence type="predicted"/>
<evidence type="ECO:0000313" key="2">
    <source>
        <dbReference type="EMBL" id="GAA0719576.1"/>
    </source>
</evidence>
<keyword evidence="3" id="KW-1185">Reference proteome</keyword>
<evidence type="ECO:0000313" key="3">
    <source>
        <dbReference type="Proteomes" id="UP001500339"/>
    </source>
</evidence>
<keyword evidence="1" id="KW-0812">Transmembrane</keyword>
<reference evidence="2 3" key="1">
    <citation type="journal article" date="2019" name="Int. J. Syst. Evol. Microbiol.">
        <title>The Global Catalogue of Microorganisms (GCM) 10K type strain sequencing project: providing services to taxonomists for standard genome sequencing and annotation.</title>
        <authorList>
            <consortium name="The Broad Institute Genomics Platform"/>
            <consortium name="The Broad Institute Genome Sequencing Center for Infectious Disease"/>
            <person name="Wu L."/>
            <person name="Ma J."/>
        </authorList>
    </citation>
    <scope>NUCLEOTIDE SEQUENCE [LARGE SCALE GENOMIC DNA]</scope>
    <source>
        <strain evidence="2 3">JCM 1405</strain>
    </source>
</reference>
<keyword evidence="1" id="KW-1133">Transmembrane helix</keyword>
<organism evidence="2 3">
    <name type="scientific">Clostridium malenominatum</name>
    <dbReference type="NCBI Taxonomy" id="1539"/>
    <lineage>
        <taxon>Bacteria</taxon>
        <taxon>Bacillati</taxon>
        <taxon>Bacillota</taxon>
        <taxon>Clostridia</taxon>
        <taxon>Eubacteriales</taxon>
        <taxon>Clostridiaceae</taxon>
        <taxon>Clostridium</taxon>
    </lineage>
</organism>
<gene>
    <name evidence="2" type="ORF">GCM10008905_07810</name>
</gene>
<comment type="caution">
    <text evidence="2">The sequence shown here is derived from an EMBL/GenBank/DDBJ whole genome shotgun (WGS) entry which is preliminary data.</text>
</comment>
<feature type="transmembrane region" description="Helical" evidence="1">
    <location>
        <begin position="12"/>
        <end position="42"/>
    </location>
</feature>
<protein>
    <submittedName>
        <fullName evidence="2">Uncharacterized protein</fullName>
    </submittedName>
</protein>
<dbReference type="Proteomes" id="UP001500339">
    <property type="component" value="Unassembled WGS sequence"/>
</dbReference>
<name>A0ABN1IQV1_9CLOT</name>
<sequence length="121" mass="12438">MGLLPIGIVSLGVIGLGMLIGLGAIGVSPLISLGGIAISYYLSLGGVAMAKHFAIGGLAVANLAIGDAAKGIVAVYKQKGSGQFLYPYYTDASKIIGQIKILYPSISSTFSKVIEFVIKYL</sequence>
<dbReference type="EMBL" id="BAAACF010000001">
    <property type="protein sequence ID" value="GAA0719576.1"/>
    <property type="molecule type" value="Genomic_DNA"/>
</dbReference>
<evidence type="ECO:0000256" key="1">
    <source>
        <dbReference type="SAM" id="Phobius"/>
    </source>
</evidence>
<accession>A0ABN1IQV1</accession>